<organism evidence="1 2">
    <name type="scientific">Croceibacterium atlanticum</name>
    <dbReference type="NCBI Taxonomy" id="1267766"/>
    <lineage>
        <taxon>Bacteria</taxon>
        <taxon>Pseudomonadati</taxon>
        <taxon>Pseudomonadota</taxon>
        <taxon>Alphaproteobacteria</taxon>
        <taxon>Sphingomonadales</taxon>
        <taxon>Erythrobacteraceae</taxon>
        <taxon>Croceibacterium</taxon>
    </lineage>
</organism>
<dbReference type="PANTHER" id="PTHR30111:SF1">
    <property type="entry name" value="33 KDA CHAPERONIN"/>
    <property type="match status" value="1"/>
</dbReference>
<reference evidence="1" key="1">
    <citation type="submission" date="2015-05" db="EMBL/GenBank/DDBJ databases">
        <title>The complete genome of Altererythrobacter atlanticus strain 26DY36.</title>
        <authorList>
            <person name="Wu Y.-H."/>
            <person name="Cheng H."/>
            <person name="Wu X.-W."/>
        </authorList>
    </citation>
    <scope>NUCLEOTIDE SEQUENCE [LARGE SCALE GENOMIC DNA]</scope>
    <source>
        <strain evidence="1">26DY36</strain>
    </source>
</reference>
<dbReference type="GO" id="GO:0042026">
    <property type="term" value="P:protein refolding"/>
    <property type="evidence" value="ECO:0007669"/>
    <property type="project" value="TreeGrafter"/>
</dbReference>
<dbReference type="Gene3D" id="1.10.287.480">
    <property type="entry name" value="helix hairpin bin"/>
    <property type="match status" value="1"/>
</dbReference>
<name>A0A0F7KXF1_9SPHN</name>
<dbReference type="OrthoDB" id="9793753at2"/>
<proteinExistence type="predicted"/>
<dbReference type="Gene3D" id="3.55.30.10">
    <property type="entry name" value="Hsp33 domain"/>
    <property type="match status" value="1"/>
</dbReference>
<dbReference type="EMBL" id="CP011452">
    <property type="protein sequence ID" value="AKH43470.1"/>
    <property type="molecule type" value="Genomic_DNA"/>
</dbReference>
<dbReference type="InterPro" id="IPR023212">
    <property type="entry name" value="Hsp33_helix_hairpin_bin_dom_sf"/>
</dbReference>
<dbReference type="GO" id="GO:0044183">
    <property type="term" value="F:protein folding chaperone"/>
    <property type="evidence" value="ECO:0007669"/>
    <property type="project" value="TreeGrafter"/>
</dbReference>
<dbReference type="SUPFAM" id="SSF118352">
    <property type="entry name" value="HSP33 redox switch-like"/>
    <property type="match status" value="1"/>
</dbReference>
<dbReference type="PATRIC" id="fig|1267766.3.peg.2467"/>
<sequence length="300" mass="33565">MTENMESKQAGFDRILGFSIPEHDARGRIVRLGPVLDEILGAHDYPPALKNLLSEALVLCALMGGLLKRESSQLTMQAQTKGGVVELLVCDFRDGELRGYLKHDQERFDQLGADTSLETLFGEGYLAITFDIAELGERYQGIVPLEGDSLTSAVEHYFERSEQVPTLFRTAVRGGPSGYVAGGMLVQHMADGEEGGERLQARADHPEWEHVSIMAGSIRDDELVDQNLQPEEIVWRLFHEESQVRVVQGAQLSRGCRCSTVHFEQVLARFPKEDRRDMQDENGIILVDCAFCSREFPIQD</sequence>
<dbReference type="InterPro" id="IPR016153">
    <property type="entry name" value="Heat_shock_Hsp33_N"/>
</dbReference>
<dbReference type="InterPro" id="IPR016154">
    <property type="entry name" value="Heat_shock_Hsp33_C"/>
</dbReference>
<dbReference type="RefSeq" id="WP_046904017.1">
    <property type="nucleotide sequence ID" value="NZ_JACIJL010000002.1"/>
</dbReference>
<dbReference type="PANTHER" id="PTHR30111">
    <property type="entry name" value="33 KDA CHAPERONIN"/>
    <property type="match status" value="1"/>
</dbReference>
<dbReference type="Pfam" id="PF01430">
    <property type="entry name" value="HSP33"/>
    <property type="match status" value="1"/>
</dbReference>
<evidence type="ECO:0000313" key="2">
    <source>
        <dbReference type="Proteomes" id="UP000034392"/>
    </source>
</evidence>
<dbReference type="InterPro" id="IPR000397">
    <property type="entry name" value="Heat_shock_Hsp33"/>
</dbReference>
<keyword evidence="2" id="KW-1185">Reference proteome</keyword>
<dbReference type="SUPFAM" id="SSF64397">
    <property type="entry name" value="Hsp33 domain"/>
    <property type="match status" value="1"/>
</dbReference>
<dbReference type="STRING" id="1267766.WYH_02440"/>
<dbReference type="Proteomes" id="UP000034392">
    <property type="component" value="Chromosome"/>
</dbReference>
<dbReference type="Gene3D" id="3.90.1280.10">
    <property type="entry name" value="HSP33 redox switch-like"/>
    <property type="match status" value="1"/>
</dbReference>
<dbReference type="KEGG" id="aay:WYH_02440"/>
<dbReference type="AlphaFoldDB" id="A0A0F7KXF1"/>
<dbReference type="PIRSF" id="PIRSF005261">
    <property type="entry name" value="Heat_shock_Hsp33"/>
    <property type="match status" value="1"/>
</dbReference>
<dbReference type="CDD" id="cd00498">
    <property type="entry name" value="Hsp33"/>
    <property type="match status" value="1"/>
</dbReference>
<gene>
    <name evidence="1" type="primary">hslO</name>
    <name evidence="1" type="ORF">WYH_02440</name>
</gene>
<evidence type="ECO:0000313" key="1">
    <source>
        <dbReference type="EMBL" id="AKH43470.1"/>
    </source>
</evidence>
<accession>A0A0F7KXF1</accession>
<protein>
    <submittedName>
        <fullName evidence="1">33 kDa chaperonin</fullName>
    </submittedName>
</protein>
<dbReference type="GO" id="GO:0051082">
    <property type="term" value="F:unfolded protein binding"/>
    <property type="evidence" value="ECO:0007669"/>
    <property type="project" value="InterPro"/>
</dbReference>
<dbReference type="GO" id="GO:0005737">
    <property type="term" value="C:cytoplasm"/>
    <property type="evidence" value="ECO:0007669"/>
    <property type="project" value="InterPro"/>
</dbReference>